<dbReference type="GO" id="GO:0016746">
    <property type="term" value="F:acyltransferase activity"/>
    <property type="evidence" value="ECO:0007669"/>
    <property type="project" value="UniProtKB-KW"/>
</dbReference>
<proteinExistence type="predicted"/>
<protein>
    <submittedName>
        <fullName evidence="1">Acyltransferase</fullName>
        <ecNumber evidence="1">2.3.1.-</ecNumber>
    </submittedName>
</protein>
<dbReference type="CDD" id="cd03358">
    <property type="entry name" value="LbH_WxcM_N_like"/>
    <property type="match status" value="1"/>
</dbReference>
<reference evidence="2" key="1">
    <citation type="journal article" date="2019" name="Int. J. Syst. Evol. Microbiol.">
        <title>The Global Catalogue of Microorganisms (GCM) 10K type strain sequencing project: providing services to taxonomists for standard genome sequencing and annotation.</title>
        <authorList>
            <consortium name="The Broad Institute Genomics Platform"/>
            <consortium name="The Broad Institute Genome Sequencing Center for Infectious Disease"/>
            <person name="Wu L."/>
            <person name="Ma J."/>
        </authorList>
    </citation>
    <scope>NUCLEOTIDE SEQUENCE [LARGE SCALE GENOMIC DNA]</scope>
    <source>
        <strain evidence="2">PJ61</strain>
    </source>
</reference>
<name>A0ABV8WDA1_9MICC</name>
<dbReference type="Pfam" id="PF14602">
    <property type="entry name" value="Hexapep_2"/>
    <property type="match status" value="1"/>
</dbReference>
<dbReference type="InterPro" id="IPR050179">
    <property type="entry name" value="Trans_hexapeptide_repeat"/>
</dbReference>
<gene>
    <name evidence="1" type="ORF">ACFO0G_01405</name>
</gene>
<dbReference type="PANTHER" id="PTHR43300">
    <property type="entry name" value="ACETYLTRANSFERASE"/>
    <property type="match status" value="1"/>
</dbReference>
<evidence type="ECO:0000313" key="2">
    <source>
        <dbReference type="Proteomes" id="UP001595778"/>
    </source>
</evidence>
<dbReference type="Pfam" id="PF00132">
    <property type="entry name" value="Hexapep"/>
    <property type="match status" value="1"/>
</dbReference>
<dbReference type="EMBL" id="JBHSDQ010000001">
    <property type="protein sequence ID" value="MFC4394732.1"/>
    <property type="molecule type" value="Genomic_DNA"/>
</dbReference>
<dbReference type="Gene3D" id="2.160.10.10">
    <property type="entry name" value="Hexapeptide repeat proteins"/>
    <property type="match status" value="1"/>
</dbReference>
<organism evidence="1 2">
    <name type="scientific">Arthrobacter sedimenti</name>
    <dbReference type="NCBI Taxonomy" id="2694931"/>
    <lineage>
        <taxon>Bacteria</taxon>
        <taxon>Bacillati</taxon>
        <taxon>Actinomycetota</taxon>
        <taxon>Actinomycetes</taxon>
        <taxon>Micrococcales</taxon>
        <taxon>Micrococcaceae</taxon>
        <taxon>Arthrobacter</taxon>
    </lineage>
</organism>
<sequence length="194" mass="20025">MTTIADSADVATGAHIGAGTKVWHLAQIREAARLGENCVIGRGAYIGPGVVLGENCKVQNYALVYEPAVLEAGVFIGPAAVLTNDVFPRAVTPQGVLKTEDDWDKVGVTIRQGAAIGARAVCIAPLTIGAWATVAAGAVVTRDVPDFALVAGVPARRIGWVGRAGQPLRQEGGQWICPGTGEAYIEDGGTLRLA</sequence>
<evidence type="ECO:0000313" key="1">
    <source>
        <dbReference type="EMBL" id="MFC4394732.1"/>
    </source>
</evidence>
<dbReference type="SUPFAM" id="SSF51161">
    <property type="entry name" value="Trimeric LpxA-like enzymes"/>
    <property type="match status" value="1"/>
</dbReference>
<accession>A0ABV8WDA1</accession>
<keyword evidence="1" id="KW-0012">Acyltransferase</keyword>
<keyword evidence="1" id="KW-0808">Transferase</keyword>
<comment type="caution">
    <text evidence="1">The sequence shown here is derived from an EMBL/GenBank/DDBJ whole genome shotgun (WGS) entry which is preliminary data.</text>
</comment>
<dbReference type="PANTHER" id="PTHR43300:SF4">
    <property type="entry name" value="ACYL-[ACYL-CARRIER-PROTEIN]--UDP-N-ACETYLGLUCOSAMINE O-ACYLTRANSFERASE"/>
    <property type="match status" value="1"/>
</dbReference>
<dbReference type="RefSeq" id="WP_286397918.1">
    <property type="nucleotide sequence ID" value="NZ_JBHSDQ010000001.1"/>
</dbReference>
<dbReference type="InterPro" id="IPR011004">
    <property type="entry name" value="Trimer_LpxA-like_sf"/>
</dbReference>
<dbReference type="EC" id="2.3.1.-" evidence="1"/>
<dbReference type="InterPro" id="IPR001451">
    <property type="entry name" value="Hexapep"/>
</dbReference>
<keyword evidence="2" id="KW-1185">Reference proteome</keyword>
<dbReference type="Proteomes" id="UP001595778">
    <property type="component" value="Unassembled WGS sequence"/>
</dbReference>